<evidence type="ECO:0000313" key="2">
    <source>
        <dbReference type="EMBL" id="PIO69398.1"/>
    </source>
</evidence>
<sequence>MTDSGLCSVNQKGKPPSKEKKIVAWYLSDHQGEGICGSCAMNIGGENTLACICRIDTDTSRVTKIFPLPHQYVIRDLVVDMNLFYEQYKSIAPWIHKKTDLTLDKYLGPAVLMQAYRYGRLESRLLVVGRLLSCFEVIIISYDDISGEEMVD</sequence>
<dbReference type="InterPro" id="IPR012675">
    <property type="entry name" value="Beta-grasp_dom_sf"/>
</dbReference>
<dbReference type="Gene3D" id="3.10.20.30">
    <property type="match status" value="1"/>
</dbReference>
<dbReference type="GO" id="GO:0022904">
    <property type="term" value="P:respiratory electron transport chain"/>
    <property type="evidence" value="ECO:0007669"/>
    <property type="project" value="TreeGrafter"/>
</dbReference>
<keyword evidence="3" id="KW-1185">Reference proteome</keyword>
<name>A0A2G9UGM5_TELCI</name>
<dbReference type="GO" id="GO:0009060">
    <property type="term" value="P:aerobic respiration"/>
    <property type="evidence" value="ECO:0007669"/>
    <property type="project" value="TreeGrafter"/>
</dbReference>
<dbReference type="Pfam" id="PF13085">
    <property type="entry name" value="Fer2_3"/>
    <property type="match status" value="1"/>
</dbReference>
<evidence type="ECO:0000313" key="3">
    <source>
        <dbReference type="Proteomes" id="UP000230423"/>
    </source>
</evidence>
<dbReference type="OrthoDB" id="1696654at2759"/>
<organism evidence="2 3">
    <name type="scientific">Teladorsagia circumcincta</name>
    <name type="common">Brown stomach worm</name>
    <name type="synonym">Ostertagia circumcincta</name>
    <dbReference type="NCBI Taxonomy" id="45464"/>
    <lineage>
        <taxon>Eukaryota</taxon>
        <taxon>Metazoa</taxon>
        <taxon>Ecdysozoa</taxon>
        <taxon>Nematoda</taxon>
        <taxon>Chromadorea</taxon>
        <taxon>Rhabditida</taxon>
        <taxon>Rhabditina</taxon>
        <taxon>Rhabditomorpha</taxon>
        <taxon>Strongyloidea</taxon>
        <taxon>Trichostrongylidae</taxon>
        <taxon>Teladorsagia</taxon>
    </lineage>
</organism>
<dbReference type="AlphaFoldDB" id="A0A2G9UGM5"/>
<evidence type="ECO:0000259" key="1">
    <source>
        <dbReference type="Pfam" id="PF13085"/>
    </source>
</evidence>
<dbReference type="GO" id="GO:0009055">
    <property type="term" value="F:electron transfer activity"/>
    <property type="evidence" value="ECO:0007669"/>
    <property type="project" value="InterPro"/>
</dbReference>
<feature type="domain" description="Succinate dehydogenase/fumarate reductase N-terminal" evidence="1">
    <location>
        <begin position="32"/>
        <end position="85"/>
    </location>
</feature>
<dbReference type="PANTHER" id="PTHR11921">
    <property type="entry name" value="SUCCINATE DEHYDROGENASE IRON-SULFUR PROTEIN"/>
    <property type="match status" value="1"/>
</dbReference>
<protein>
    <recommendedName>
        <fullName evidence="1">Succinate dehydogenase/fumarate reductase N-terminal domain-containing protein</fullName>
    </recommendedName>
</protein>
<dbReference type="Proteomes" id="UP000230423">
    <property type="component" value="Unassembled WGS sequence"/>
</dbReference>
<accession>A0A2G9UGM5</accession>
<dbReference type="SUPFAM" id="SSF54292">
    <property type="entry name" value="2Fe-2S ferredoxin-like"/>
    <property type="match status" value="1"/>
</dbReference>
<proteinExistence type="predicted"/>
<dbReference type="InterPro" id="IPR036010">
    <property type="entry name" value="2Fe-2S_ferredoxin-like_sf"/>
</dbReference>
<dbReference type="EMBL" id="KZ346670">
    <property type="protein sequence ID" value="PIO69398.1"/>
    <property type="molecule type" value="Genomic_DNA"/>
</dbReference>
<dbReference type="InterPro" id="IPR050573">
    <property type="entry name" value="SDH/FRD_Iron-Sulfur"/>
</dbReference>
<dbReference type="GO" id="GO:0031966">
    <property type="term" value="C:mitochondrial membrane"/>
    <property type="evidence" value="ECO:0007669"/>
    <property type="project" value="TreeGrafter"/>
</dbReference>
<dbReference type="PANTHER" id="PTHR11921:SF29">
    <property type="entry name" value="SUCCINATE DEHYDROGENASE [UBIQUINONE] IRON-SULFUR SUBUNIT, MITOCHONDRIAL"/>
    <property type="match status" value="1"/>
</dbReference>
<dbReference type="InterPro" id="IPR025192">
    <property type="entry name" value="Succ_DH/fum_Rdtase_N"/>
</dbReference>
<dbReference type="GO" id="GO:0051536">
    <property type="term" value="F:iron-sulfur cluster binding"/>
    <property type="evidence" value="ECO:0007669"/>
    <property type="project" value="InterPro"/>
</dbReference>
<reference evidence="2 3" key="1">
    <citation type="submission" date="2015-09" db="EMBL/GenBank/DDBJ databases">
        <title>Draft genome of the parasitic nematode Teladorsagia circumcincta isolate WARC Sus (inbred).</title>
        <authorList>
            <person name="Mitreva M."/>
        </authorList>
    </citation>
    <scope>NUCLEOTIDE SEQUENCE [LARGE SCALE GENOMIC DNA]</scope>
    <source>
        <strain evidence="2 3">S</strain>
    </source>
</reference>
<gene>
    <name evidence="2" type="ORF">TELCIR_08769</name>
</gene>